<keyword evidence="3 6" id="KW-1133">Transmembrane helix</keyword>
<feature type="transmembrane region" description="Helical" evidence="6">
    <location>
        <begin position="576"/>
        <end position="599"/>
    </location>
</feature>
<evidence type="ECO:0000256" key="3">
    <source>
        <dbReference type="ARBA" id="ARBA00022989"/>
    </source>
</evidence>
<proteinExistence type="evidence at transcript level"/>
<feature type="compositionally biased region" description="Low complexity" evidence="5">
    <location>
        <begin position="227"/>
        <end position="247"/>
    </location>
</feature>
<dbReference type="Gramene" id="PNW88588">
    <property type="protein sequence ID" value="PNW88588"/>
    <property type="gene ID" value="CHLRE_01g035950v5"/>
</dbReference>
<dbReference type="EMBL" id="KF709427">
    <property type="protein sequence ID" value="AHA42268.2"/>
    <property type="molecule type" value="mRNA"/>
</dbReference>
<feature type="region of interest" description="Disordered" evidence="5">
    <location>
        <begin position="362"/>
        <end position="403"/>
    </location>
</feature>
<dbReference type="STRING" id="3055.V5KY85"/>
<organism evidence="9">
    <name type="scientific">Chlamydomonas reinhardtii</name>
    <name type="common">Chlamydomonas smithii</name>
    <dbReference type="NCBI Taxonomy" id="3055"/>
    <lineage>
        <taxon>Eukaryota</taxon>
        <taxon>Viridiplantae</taxon>
        <taxon>Chlorophyta</taxon>
        <taxon>core chlorophytes</taxon>
        <taxon>Chlorophyceae</taxon>
        <taxon>CS clade</taxon>
        <taxon>Chlamydomonadales</taxon>
        <taxon>Chlamydomonadaceae</taxon>
        <taxon>Chlamydomonas</taxon>
    </lineage>
</organism>
<dbReference type="PANTHER" id="PTHR43310">
    <property type="entry name" value="SULFATE TRANSPORTER YBAR-RELATED"/>
    <property type="match status" value="1"/>
</dbReference>
<feature type="compositionally biased region" description="Gly residues" evidence="5">
    <location>
        <begin position="365"/>
        <end position="386"/>
    </location>
</feature>
<feature type="transmembrane region" description="Helical" evidence="6">
    <location>
        <begin position="750"/>
        <end position="768"/>
    </location>
</feature>
<dbReference type="GO" id="GO:0016020">
    <property type="term" value="C:membrane"/>
    <property type="evidence" value="ECO:0000318"/>
    <property type="project" value="GO_Central"/>
</dbReference>
<feature type="transmembrane region" description="Helical" evidence="6">
    <location>
        <begin position="876"/>
        <end position="908"/>
    </location>
</feature>
<feature type="compositionally biased region" description="Polar residues" evidence="5">
    <location>
        <begin position="18"/>
        <end position="38"/>
    </location>
</feature>
<dbReference type="InterPro" id="IPR036513">
    <property type="entry name" value="STAS_dom_sf"/>
</dbReference>
<evidence type="ECO:0000256" key="6">
    <source>
        <dbReference type="SAM" id="Phobius"/>
    </source>
</evidence>
<keyword evidence="4 6" id="KW-0472">Membrane</keyword>
<dbReference type="PROSITE" id="PS50801">
    <property type="entry name" value="STAS"/>
    <property type="match status" value="1"/>
</dbReference>
<feature type="compositionally biased region" description="Gly residues" evidence="5">
    <location>
        <begin position="1074"/>
        <end position="1085"/>
    </location>
</feature>
<evidence type="ECO:0000259" key="7">
    <source>
        <dbReference type="PROSITE" id="PS50042"/>
    </source>
</evidence>
<feature type="domain" description="Cyclic nucleotide-binding" evidence="7">
    <location>
        <begin position="1309"/>
        <end position="1405"/>
    </location>
</feature>
<feature type="region of interest" description="Disordered" evidence="5">
    <location>
        <begin position="1"/>
        <end position="38"/>
    </location>
</feature>
<evidence type="ECO:0000313" key="10">
    <source>
        <dbReference type="EMBL" id="PNW88588.1"/>
    </source>
</evidence>
<dbReference type="Gene3D" id="3.30.750.24">
    <property type="entry name" value="STAS domain"/>
    <property type="match status" value="1"/>
</dbReference>
<dbReference type="Pfam" id="PF01740">
    <property type="entry name" value="STAS"/>
    <property type="match status" value="1"/>
</dbReference>
<evidence type="ECO:0000256" key="4">
    <source>
        <dbReference type="ARBA" id="ARBA00023136"/>
    </source>
</evidence>
<dbReference type="InterPro" id="IPR014710">
    <property type="entry name" value="RmlC-like_jellyroll"/>
</dbReference>
<dbReference type="CDD" id="cd00038">
    <property type="entry name" value="CAP_ED"/>
    <property type="match status" value="1"/>
</dbReference>
<dbReference type="EMBL" id="CM008962">
    <property type="protein sequence ID" value="PNW88588.1"/>
    <property type="molecule type" value="Genomic_DNA"/>
</dbReference>
<dbReference type="InterPro" id="IPR052706">
    <property type="entry name" value="Membrane-Transporter-like"/>
</dbReference>
<keyword evidence="11" id="KW-1185">Reference proteome</keyword>
<feature type="region of interest" description="Disordered" evidence="5">
    <location>
        <begin position="416"/>
        <end position="437"/>
    </location>
</feature>
<dbReference type="PANTHER" id="PTHR43310:SF2">
    <property type="entry name" value="SLC26A_SULP TRANSPORTER DOMAIN-CONTAINING PROTEIN"/>
    <property type="match status" value="1"/>
</dbReference>
<feature type="transmembrane region" description="Helical" evidence="6">
    <location>
        <begin position="486"/>
        <end position="509"/>
    </location>
</feature>
<keyword evidence="2 6" id="KW-0812">Transmembrane</keyword>
<feature type="region of interest" description="Disordered" evidence="5">
    <location>
        <begin position="306"/>
        <end position="332"/>
    </location>
</feature>
<feature type="transmembrane region" description="Helical" evidence="6">
    <location>
        <begin position="521"/>
        <end position="545"/>
    </location>
</feature>
<evidence type="ECO:0000256" key="1">
    <source>
        <dbReference type="ARBA" id="ARBA00004141"/>
    </source>
</evidence>
<feature type="domain" description="STAS" evidence="8">
    <location>
        <begin position="944"/>
        <end position="1182"/>
    </location>
</feature>
<feature type="compositionally biased region" description="Low complexity" evidence="5">
    <location>
        <begin position="306"/>
        <end position="319"/>
    </location>
</feature>
<feature type="transmembrane region" description="Helical" evidence="6">
    <location>
        <begin position="679"/>
        <end position="699"/>
    </location>
</feature>
<dbReference type="Pfam" id="PF00916">
    <property type="entry name" value="Sulfate_transp"/>
    <property type="match status" value="1"/>
</dbReference>
<reference evidence="10 11" key="1">
    <citation type="journal article" date="2007" name="Science">
        <title>The Chlamydomonas genome reveals the evolution of key animal and plant functions.</title>
        <authorList>
            <person name="Merchant S.S."/>
            <person name="Prochnik S.E."/>
            <person name="Vallon O."/>
            <person name="Harris E.H."/>
            <person name="Karpowicz S.J."/>
            <person name="Witman G.B."/>
            <person name="Terry A."/>
            <person name="Salamov A."/>
            <person name="Fritz-Laylin L.K."/>
            <person name="Marechal-Drouard L."/>
            <person name="Marshall W.F."/>
            <person name="Qu L.H."/>
            <person name="Nelson D.R."/>
            <person name="Sanderfoot A.A."/>
            <person name="Spalding M.H."/>
            <person name="Kapitonov V.V."/>
            <person name="Ren Q."/>
            <person name="Ferris P."/>
            <person name="Lindquist E."/>
            <person name="Shapiro H."/>
            <person name="Lucas S.M."/>
            <person name="Grimwood J."/>
            <person name="Schmutz J."/>
            <person name="Cardol P."/>
            <person name="Cerutti H."/>
            <person name="Chanfreau G."/>
            <person name="Chen C.L."/>
            <person name="Cognat V."/>
            <person name="Croft M.T."/>
            <person name="Dent R."/>
            <person name="Dutcher S."/>
            <person name="Fernandez E."/>
            <person name="Fukuzawa H."/>
            <person name="Gonzalez-Ballester D."/>
            <person name="Gonzalez-Halphen D."/>
            <person name="Hallmann A."/>
            <person name="Hanikenne M."/>
            <person name="Hippler M."/>
            <person name="Inwood W."/>
            <person name="Jabbari K."/>
            <person name="Kalanon M."/>
            <person name="Kuras R."/>
            <person name="Lefebvre P.A."/>
            <person name="Lemaire S.D."/>
            <person name="Lobanov A.V."/>
            <person name="Lohr M."/>
            <person name="Manuell A."/>
            <person name="Meier I."/>
            <person name="Mets L."/>
            <person name="Mittag M."/>
            <person name="Mittelmeier T."/>
            <person name="Moroney J.V."/>
            <person name="Moseley J."/>
            <person name="Napoli C."/>
            <person name="Nedelcu A.M."/>
            <person name="Niyogi K."/>
            <person name="Novoselov S.V."/>
            <person name="Paulsen I.T."/>
            <person name="Pazour G."/>
            <person name="Purton S."/>
            <person name="Ral J.P."/>
            <person name="Riano-Pachon D.M."/>
            <person name="Riekhof W."/>
            <person name="Rymarquis L."/>
            <person name="Schroda M."/>
            <person name="Stern D."/>
            <person name="Umen J."/>
            <person name="Willows R."/>
            <person name="Wilson N."/>
            <person name="Zimmer S.L."/>
            <person name="Allmer J."/>
            <person name="Balk J."/>
            <person name="Bisova K."/>
            <person name="Chen C.J."/>
            <person name="Elias M."/>
            <person name="Gendler K."/>
            <person name="Hauser C."/>
            <person name="Lamb M.R."/>
            <person name="Ledford H."/>
            <person name="Long J.C."/>
            <person name="Minagawa J."/>
            <person name="Page M.D."/>
            <person name="Pan J."/>
            <person name="Pootakham W."/>
            <person name="Roje S."/>
            <person name="Rose A."/>
            <person name="Stahlberg E."/>
            <person name="Terauchi A.M."/>
            <person name="Yang P."/>
            <person name="Ball S."/>
            <person name="Bowler C."/>
            <person name="Dieckmann C.L."/>
            <person name="Gladyshev V.N."/>
            <person name="Green P."/>
            <person name="Jorgensen R."/>
            <person name="Mayfield S."/>
            <person name="Mueller-Roeber B."/>
            <person name="Rajamani S."/>
            <person name="Sayre R.T."/>
            <person name="Brokstein P."/>
            <person name="Dubchak I."/>
            <person name="Goodstein D."/>
            <person name="Hornick L."/>
            <person name="Huang Y.W."/>
            <person name="Jhaveri J."/>
            <person name="Luo Y."/>
            <person name="Martinez D."/>
            <person name="Ngau W.C."/>
            <person name="Otillar B."/>
            <person name="Poliakov A."/>
            <person name="Porter A."/>
            <person name="Szajkowski L."/>
            <person name="Werner G."/>
            <person name="Zhou K."/>
            <person name="Grigoriev I.V."/>
            <person name="Rokhsar D.S."/>
            <person name="Grossman A.R."/>
        </authorList>
    </citation>
    <scope>NUCLEOTIDE SEQUENCE [LARGE SCALE GENOMIC DNA]</scope>
    <source>
        <strain evidence="11">CC-503</strain>
        <strain evidence="10">CC-503 cw92 mt+</strain>
    </source>
</reference>
<dbReference type="Pfam" id="PF00027">
    <property type="entry name" value="cNMP_binding"/>
    <property type="match status" value="1"/>
</dbReference>
<reference evidence="9" key="2">
    <citation type="journal article" date="2014" name="Plant Physiol.">
        <title>Defects in a new class of sulfate/anion transporter link sulfur acclimation responses to intracellular glutathione levels and cell cycle control.</title>
        <authorList>
            <person name="Fang S.C."/>
            <person name="Chung C.L."/>
            <person name="Chen C.H."/>
            <person name="Lopez-Paz C."/>
            <person name="Umen J.G."/>
        </authorList>
    </citation>
    <scope>NUCLEOTIDE SEQUENCE</scope>
</reference>
<protein>
    <submittedName>
        <fullName evidence="9">Putative sulfate transporter</fullName>
    </submittedName>
</protein>
<dbReference type="InterPro" id="IPR018490">
    <property type="entry name" value="cNMP-bd_dom_sf"/>
</dbReference>
<dbReference type="CDD" id="cd07042">
    <property type="entry name" value="STAS_SulP_like_sulfate_transporter"/>
    <property type="match status" value="1"/>
</dbReference>
<sequence length="1440" mass="143961">MSLGKRSSALSDLIRQATEGSSSPDAPPNSAQGSTPASRATVVPIIGVGQAQSTYAAGQDLTETFFPGSSLRSSFMPKSLTHHGPGTHGNGAGLLGSYRPGAHWTPGDASQVSGVSPPFGTLGSAAPGSSVATGGGGASVGSAALQPAAHHYTATDVDAAAGAGASGATSQPNTVGVSPTAGAGTDAQHAWPAWATRVAAAVAAAAGGGQGHGQGDHTETHAHAHAHTPASGHSSAPAHGHGSGATTAAAEVPVAAAAAAGAAAAAAAAKAAQPTTGPYGSGSYIARGFLSSQLVYQHGSAAQQAQHAQPAAAAAMPPQLTHRRSFQQARDNAGGAAVVGSLMPGSSASAGASGMLSSSVLSGASPGGGNMTAAARGGGGGGGGGGERQHRGRAAGASSSGWEGELAKPLLEGPESHADLEAAPGGGGAGRAHISNSYGSTPRAGGAAGTAGAAGAAAFGTPLSGAVGAVEEVGAPKDHRAGPLNAVVFGVINAVVSMPTLIAYAAIVFKSPIYAPYLDSLVRFFFFSSALHQFVFVALSSLPFAIGQVQDVGLIFLSAMATDIALQVTGPDAAAVALGSALCVMTLSTFIVGLLTVIVAKLKLADMVSYVPLPVVGGYLGFVGYFCIAGGTALAAGVQVDTLVSWVHLLAPDPLIKLLPAAATITVLMLCVEHVSHPLALPALLTAIPLAFHGVLWSVGWDLARAQEAGWVMPPTKGEAEFWKLWELFNVQHGLSGVDVPAMLAQAPKLAGLFLVVCFGSCMDVAAIQSDMPTPLDFNRELMTVGVSNMVTGVLGAGYTGSYIFSQTVFTMRQGVFNRINGLVVAVVELVVFALPFSTIQYLPSFYFGALLVWFGIEISRDWLILSYRKLSRAEYLLLWATFIAIMNAGLELGIAAGVVMATLYFAFQYAQSQVAGLRQVAARSGRTHVYDTSSALELLGRRLAVLRLSGYIFFGSSTGLGNQVLQLAARMLQERAEEQRQHEAWALSAEQAGSGSGGSGPGSHKADADSHADSLTAPIDIDTHAHMTVSASAPALVLPVTPQPPNAHALEPAGSGPGPGHGHAHARAAEGTHGAGAGGGGGGGGHAAAALFGDAGGDAGGGGGAMSAAERHWRAAQAVAQAPVVLILDFGSVTGLDSTAARTFATLVTTLASQRVNVIFANLSRPAAHDAMRQLLGANGLPLRPFVAPPAGSAAAAAATAAANGANGANGGAVAAEGHAGAAASGEASKAPPAEAESPLLRPSAGGCWEFGSVAGAVRCCEDAYLGLATAAGLLTSSAPAAATSLQQLLARHLREVFPSTPADLGGLVAALEGVVTRRQLQPGDLLYGAGAAVREVAIIEFGALQEEEHYEGGVRVGSREHGPGVVVGALEFFLSRPAPAPVRCSAGPCQLICIPRAAFGSLMAHHPRALAALEVLLMRSTCMDLASAQEAANHGTAD</sequence>
<dbReference type="Proteomes" id="UP000006906">
    <property type="component" value="Chromosome 1"/>
</dbReference>
<feature type="region of interest" description="Disordered" evidence="5">
    <location>
        <begin position="1043"/>
        <end position="1085"/>
    </location>
</feature>
<dbReference type="InterPro" id="IPR011547">
    <property type="entry name" value="SLC26A/SulP_dom"/>
</dbReference>
<feature type="region of interest" description="Disordered" evidence="5">
    <location>
        <begin position="163"/>
        <end position="187"/>
    </location>
</feature>
<evidence type="ECO:0000313" key="11">
    <source>
        <dbReference type="Proteomes" id="UP000006906"/>
    </source>
</evidence>
<feature type="region of interest" description="Disordered" evidence="5">
    <location>
        <begin position="981"/>
        <end position="1012"/>
    </location>
</feature>
<dbReference type="OrthoDB" id="409725at2759"/>
<dbReference type="InterPro" id="IPR000595">
    <property type="entry name" value="cNMP-bd_dom"/>
</dbReference>
<feature type="region of interest" description="Disordered" evidence="5">
    <location>
        <begin position="205"/>
        <end position="247"/>
    </location>
</feature>
<evidence type="ECO:0000313" key="9">
    <source>
        <dbReference type="EMBL" id="AHA42268.2"/>
    </source>
</evidence>
<dbReference type="PROSITE" id="PS50042">
    <property type="entry name" value="CNMP_BINDING_3"/>
    <property type="match status" value="1"/>
</dbReference>
<comment type="subcellular location">
    <subcellularLocation>
        <location evidence="1">Membrane</location>
        <topology evidence="1">Multi-pass membrane protein</topology>
    </subcellularLocation>
</comment>
<dbReference type="SUPFAM" id="SSF52091">
    <property type="entry name" value="SpoIIaa-like"/>
    <property type="match status" value="1"/>
</dbReference>
<evidence type="ECO:0000256" key="5">
    <source>
        <dbReference type="SAM" id="MobiDB-lite"/>
    </source>
</evidence>
<evidence type="ECO:0000259" key="8">
    <source>
        <dbReference type="PROSITE" id="PS50801"/>
    </source>
</evidence>
<reference evidence="9" key="3">
    <citation type="submission" date="2014-12" db="EMBL/GenBank/DDBJ databases">
        <authorList>
            <person name="Fang S.-C."/>
            <person name="Chung C.-L."/>
            <person name="Chen C.-H."/>
            <person name="Lin Y.-L."/>
            <person name="Lopez C."/>
            <person name="Umen J.G."/>
        </authorList>
    </citation>
    <scope>NUCLEOTIDE SEQUENCE</scope>
</reference>
<name>V5KY85_CHLRE</name>
<dbReference type="InterPro" id="IPR002645">
    <property type="entry name" value="STAS_dom"/>
</dbReference>
<dbReference type="SUPFAM" id="SSF51206">
    <property type="entry name" value="cAMP-binding domain-like"/>
    <property type="match status" value="1"/>
</dbReference>
<gene>
    <name evidence="9" type="primary">SMT15</name>
    <name evidence="10" type="ORF">CHLRE_01g035950v5</name>
</gene>
<accession>V5KY85</accession>
<feature type="transmembrane region" description="Helical" evidence="6">
    <location>
        <begin position="820"/>
        <end position="840"/>
    </location>
</feature>
<evidence type="ECO:0000256" key="2">
    <source>
        <dbReference type="ARBA" id="ARBA00022692"/>
    </source>
</evidence>
<feature type="transmembrane region" description="Helical" evidence="6">
    <location>
        <begin position="611"/>
        <end position="635"/>
    </location>
</feature>
<feature type="transmembrane region" description="Helical" evidence="6">
    <location>
        <begin position="846"/>
        <end position="864"/>
    </location>
</feature>
<feature type="region of interest" description="Disordered" evidence="5">
    <location>
        <begin position="76"/>
        <end position="121"/>
    </location>
</feature>
<dbReference type="Gene3D" id="2.60.120.10">
    <property type="entry name" value="Jelly Rolls"/>
    <property type="match status" value="1"/>
</dbReference>
<reference evidence="10" key="4">
    <citation type="submission" date="2017-07" db="EMBL/GenBank/DDBJ databases">
        <title>WGS assembly of Chlamydomonas reinhardtii.</title>
        <authorList>
            <consortium name="Chlamydomonas Annotation Team"/>
            <consortium name="JGI Annotation Team"/>
            <person name="Merchant S.S."/>
            <person name="Prochnik S.E."/>
            <person name="Vallon O."/>
            <person name="Harris E.H."/>
            <person name="Karpowicz S.J."/>
            <person name="Witman G.B."/>
            <person name="Terry A."/>
            <person name="Salamov A."/>
            <person name="Fritz-Laylin L.K."/>
            <person name="Marechal-Drouard L."/>
            <person name="Marshall W.F."/>
            <person name="Qu L.H."/>
            <person name="Nelson D.R."/>
            <person name="Sanderfoot A.A."/>
            <person name="Spalding M.H."/>
            <person name="Kapitonov V.V."/>
            <person name="Ren Q."/>
            <person name="Ferris P."/>
            <person name="Lindquist E."/>
            <person name="Shapiro H."/>
            <person name="Lucas S.M."/>
            <person name="Grimwood J."/>
            <person name="Schmutz J."/>
            <person name="Grigoriev I.V."/>
            <person name="Rokhsar D.S."/>
        </authorList>
    </citation>
    <scope>NUCLEOTIDE SEQUENCE</scope>
    <source>
        <strain evidence="10">CC-503 cw92 mt+</strain>
    </source>
</reference>